<protein>
    <submittedName>
        <fullName evidence="1">Uncharacterized protein</fullName>
    </submittedName>
</protein>
<reference evidence="1" key="2">
    <citation type="journal article" date="2022" name="New Phytol.">
        <title>Evolutionary transition to the ectomycorrhizal habit in the genomes of a hyperdiverse lineage of mushroom-forming fungi.</title>
        <authorList>
            <person name="Looney B."/>
            <person name="Miyauchi S."/>
            <person name="Morin E."/>
            <person name="Drula E."/>
            <person name="Courty P.E."/>
            <person name="Kohler A."/>
            <person name="Kuo A."/>
            <person name="LaButti K."/>
            <person name="Pangilinan J."/>
            <person name="Lipzen A."/>
            <person name="Riley R."/>
            <person name="Andreopoulos W."/>
            <person name="He G."/>
            <person name="Johnson J."/>
            <person name="Nolan M."/>
            <person name="Tritt A."/>
            <person name="Barry K.W."/>
            <person name="Grigoriev I.V."/>
            <person name="Nagy L.G."/>
            <person name="Hibbett D."/>
            <person name="Henrissat B."/>
            <person name="Matheny P.B."/>
            <person name="Labbe J."/>
            <person name="Martin F.M."/>
        </authorList>
    </citation>
    <scope>NUCLEOTIDE SEQUENCE</scope>
    <source>
        <strain evidence="1">FP105234-sp</strain>
    </source>
</reference>
<organism evidence="1 2">
    <name type="scientific">Auriscalpium vulgare</name>
    <dbReference type="NCBI Taxonomy" id="40419"/>
    <lineage>
        <taxon>Eukaryota</taxon>
        <taxon>Fungi</taxon>
        <taxon>Dikarya</taxon>
        <taxon>Basidiomycota</taxon>
        <taxon>Agaricomycotina</taxon>
        <taxon>Agaricomycetes</taxon>
        <taxon>Russulales</taxon>
        <taxon>Auriscalpiaceae</taxon>
        <taxon>Auriscalpium</taxon>
    </lineage>
</organism>
<dbReference type="Proteomes" id="UP000814033">
    <property type="component" value="Unassembled WGS sequence"/>
</dbReference>
<evidence type="ECO:0000313" key="1">
    <source>
        <dbReference type="EMBL" id="KAI0041468.1"/>
    </source>
</evidence>
<sequence length="172" mass="19230">MAQTQTRKLIPLESNSVYITTISLLNGAFHWALIYVDEVGKISRHQWALNPEDASGPEAYFGHDLIHGAFNHTHNDTILGYFKILDCPAPSRAYFESMCAAVFPTSHYGVEANRRAGISCRTFVTGVLVRLLPAQRVQQIEAAVIQQSTTCGDTYTTSFLWNRPYETITSMV</sequence>
<reference evidence="1" key="1">
    <citation type="submission" date="2021-02" db="EMBL/GenBank/DDBJ databases">
        <authorList>
            <consortium name="DOE Joint Genome Institute"/>
            <person name="Ahrendt S."/>
            <person name="Looney B.P."/>
            <person name="Miyauchi S."/>
            <person name="Morin E."/>
            <person name="Drula E."/>
            <person name="Courty P.E."/>
            <person name="Chicoki N."/>
            <person name="Fauchery L."/>
            <person name="Kohler A."/>
            <person name="Kuo A."/>
            <person name="Labutti K."/>
            <person name="Pangilinan J."/>
            <person name="Lipzen A."/>
            <person name="Riley R."/>
            <person name="Andreopoulos W."/>
            <person name="He G."/>
            <person name="Johnson J."/>
            <person name="Barry K.W."/>
            <person name="Grigoriev I.V."/>
            <person name="Nagy L."/>
            <person name="Hibbett D."/>
            <person name="Henrissat B."/>
            <person name="Matheny P.B."/>
            <person name="Labbe J."/>
            <person name="Martin F."/>
        </authorList>
    </citation>
    <scope>NUCLEOTIDE SEQUENCE</scope>
    <source>
        <strain evidence="1">FP105234-sp</strain>
    </source>
</reference>
<gene>
    <name evidence="1" type="ORF">FA95DRAFT_1591061</name>
</gene>
<dbReference type="EMBL" id="MU276121">
    <property type="protein sequence ID" value="KAI0041468.1"/>
    <property type="molecule type" value="Genomic_DNA"/>
</dbReference>
<evidence type="ECO:0000313" key="2">
    <source>
        <dbReference type="Proteomes" id="UP000814033"/>
    </source>
</evidence>
<comment type="caution">
    <text evidence="1">The sequence shown here is derived from an EMBL/GenBank/DDBJ whole genome shotgun (WGS) entry which is preliminary data.</text>
</comment>
<keyword evidence="2" id="KW-1185">Reference proteome</keyword>
<proteinExistence type="predicted"/>
<name>A0ACB8RD07_9AGAM</name>
<accession>A0ACB8RD07</accession>